<feature type="region of interest" description="Disordered" evidence="1">
    <location>
        <begin position="1"/>
        <end position="77"/>
    </location>
</feature>
<reference evidence="2 3" key="1">
    <citation type="journal article" date="2012" name="Genome Biol.">
        <title>Genome and low-iron response of an oceanic diatom adapted to chronic iron limitation.</title>
        <authorList>
            <person name="Lommer M."/>
            <person name="Specht M."/>
            <person name="Roy A.S."/>
            <person name="Kraemer L."/>
            <person name="Andreson R."/>
            <person name="Gutowska M.A."/>
            <person name="Wolf J."/>
            <person name="Bergner S.V."/>
            <person name="Schilhabel M.B."/>
            <person name="Klostermeier U.C."/>
            <person name="Beiko R.G."/>
            <person name="Rosenstiel P."/>
            <person name="Hippler M."/>
            <person name="Laroche J."/>
        </authorList>
    </citation>
    <scope>NUCLEOTIDE SEQUENCE [LARGE SCALE GENOMIC DNA]</scope>
    <source>
        <strain evidence="2 3">CCMP1005</strain>
    </source>
</reference>
<proteinExistence type="predicted"/>
<protein>
    <submittedName>
        <fullName evidence="2">Uncharacterized protein</fullName>
    </submittedName>
</protein>
<organism evidence="2 3">
    <name type="scientific">Thalassiosira oceanica</name>
    <name type="common">Marine diatom</name>
    <dbReference type="NCBI Taxonomy" id="159749"/>
    <lineage>
        <taxon>Eukaryota</taxon>
        <taxon>Sar</taxon>
        <taxon>Stramenopiles</taxon>
        <taxon>Ochrophyta</taxon>
        <taxon>Bacillariophyta</taxon>
        <taxon>Coscinodiscophyceae</taxon>
        <taxon>Thalassiosirophycidae</taxon>
        <taxon>Thalassiosirales</taxon>
        <taxon>Thalassiosiraceae</taxon>
        <taxon>Thalassiosira</taxon>
    </lineage>
</organism>
<dbReference type="EMBL" id="AGNL01029916">
    <property type="protein sequence ID" value="EJK56989.1"/>
    <property type="molecule type" value="Genomic_DNA"/>
</dbReference>
<sequence>MRWFEPTNSRRQRRIPSLSSCCRNNFGRESDHSTYVVARSGKKAPMTRTPRLGPSHRRPSQQVSRARNPGGESLRPVDLGTAGRYAACLPLGGGHPAAGQEAQECSGYGRRGRPDGSVLDNVLWRSLEASEGGTRPNRNAPCEWVAAIRYVSGA</sequence>
<keyword evidence="3" id="KW-1185">Reference proteome</keyword>
<evidence type="ECO:0000313" key="3">
    <source>
        <dbReference type="Proteomes" id="UP000266841"/>
    </source>
</evidence>
<gene>
    <name evidence="2" type="ORF">THAOC_23016</name>
</gene>
<evidence type="ECO:0000313" key="2">
    <source>
        <dbReference type="EMBL" id="EJK56989.1"/>
    </source>
</evidence>
<dbReference type="Proteomes" id="UP000266841">
    <property type="component" value="Unassembled WGS sequence"/>
</dbReference>
<name>K0RX00_THAOC</name>
<dbReference type="AlphaFoldDB" id="K0RX00"/>
<accession>K0RX00</accession>
<comment type="caution">
    <text evidence="2">The sequence shown here is derived from an EMBL/GenBank/DDBJ whole genome shotgun (WGS) entry which is preliminary data.</text>
</comment>
<evidence type="ECO:0000256" key="1">
    <source>
        <dbReference type="SAM" id="MobiDB-lite"/>
    </source>
</evidence>